<dbReference type="GO" id="GO:0008234">
    <property type="term" value="F:cysteine-type peptidase activity"/>
    <property type="evidence" value="ECO:0007669"/>
    <property type="project" value="InterPro"/>
</dbReference>
<dbReference type="InterPro" id="IPR000668">
    <property type="entry name" value="Peptidase_C1A_C"/>
</dbReference>
<evidence type="ECO:0000259" key="3">
    <source>
        <dbReference type="SMART" id="SM00645"/>
    </source>
</evidence>
<evidence type="ECO:0000313" key="6">
    <source>
        <dbReference type="EMBL" id="SSX29167.1"/>
    </source>
</evidence>
<dbReference type="SMART" id="SM00848">
    <property type="entry name" value="Inhibitor_I29"/>
    <property type="match status" value="1"/>
</dbReference>
<evidence type="ECO:0000256" key="2">
    <source>
        <dbReference type="SAM" id="SignalP"/>
    </source>
</evidence>
<evidence type="ECO:0000313" key="5">
    <source>
        <dbReference type="EMBL" id="SSX09265.1"/>
    </source>
</evidence>
<gene>
    <name evidence="6" type="primary">CSON000947</name>
</gene>
<dbReference type="SUPFAM" id="SSF54001">
    <property type="entry name" value="Cysteine proteinases"/>
    <property type="match status" value="1"/>
</dbReference>
<dbReference type="VEuPathDB" id="VectorBase:CSON000947"/>
<accession>A0A336MLC0</accession>
<organism evidence="6">
    <name type="scientific">Culicoides sonorensis</name>
    <name type="common">Biting midge</name>
    <dbReference type="NCBI Taxonomy" id="179676"/>
    <lineage>
        <taxon>Eukaryota</taxon>
        <taxon>Metazoa</taxon>
        <taxon>Ecdysozoa</taxon>
        <taxon>Arthropoda</taxon>
        <taxon>Hexapoda</taxon>
        <taxon>Insecta</taxon>
        <taxon>Pterygota</taxon>
        <taxon>Neoptera</taxon>
        <taxon>Endopterygota</taxon>
        <taxon>Diptera</taxon>
        <taxon>Nematocera</taxon>
        <taxon>Chironomoidea</taxon>
        <taxon>Ceratopogonidae</taxon>
        <taxon>Ceratopogoninae</taxon>
        <taxon>Culicoides</taxon>
        <taxon>Monoculicoides</taxon>
    </lineage>
</organism>
<feature type="chain" id="PRO_5036062361" evidence="2">
    <location>
        <begin position="22"/>
        <end position="328"/>
    </location>
</feature>
<proteinExistence type="inferred from homology"/>
<reference evidence="6" key="2">
    <citation type="submission" date="2018-07" db="EMBL/GenBank/DDBJ databases">
        <authorList>
            <person name="Quirk P.G."/>
            <person name="Krulwich T.A."/>
        </authorList>
    </citation>
    <scope>NUCLEOTIDE SEQUENCE</scope>
</reference>
<evidence type="ECO:0000256" key="1">
    <source>
        <dbReference type="ARBA" id="ARBA00008455"/>
    </source>
</evidence>
<sequence>MSLKISIQLLIVTSLIVIVKNQIIIPEKINNELLQTFNEWKAIYKKVYKTPGEEAVRRMIFGMNMMKITANNDDPERTFEMKANYFADMTQGEFSMILGTRNVTMSGMRVLQEDDFVDDGSNTIGGPVSVTCGSCYAFSSAHVAAWHHCKKNGNQYINFSKQQLVDCSYRDNGCTNGWTSTASNYIATHGIATEADYPYESKKNKCMGRKLRDAKLYKPISGTTRVEKNNEEAMKSALAEHGPLLIIIDGSSLAFYSSGVITGKSCEHGTVNHAVILAAYKTGGSKGYWRVKNHWGADWGENGYFNLEAFSPVDQGCLGIAGFPSYAY</sequence>
<dbReference type="EMBL" id="UFQT01001153">
    <property type="protein sequence ID" value="SSX29167.1"/>
    <property type="molecule type" value="Genomic_DNA"/>
</dbReference>
<dbReference type="Gene3D" id="3.90.70.10">
    <property type="entry name" value="Cysteine proteinases"/>
    <property type="match status" value="1"/>
</dbReference>
<dbReference type="InterPro" id="IPR038765">
    <property type="entry name" value="Papain-like_cys_pep_sf"/>
</dbReference>
<evidence type="ECO:0000259" key="4">
    <source>
        <dbReference type="SMART" id="SM00848"/>
    </source>
</evidence>
<dbReference type="Gene3D" id="1.10.287.2250">
    <property type="match status" value="1"/>
</dbReference>
<dbReference type="CDD" id="cd02248">
    <property type="entry name" value="Peptidase_C1A"/>
    <property type="match status" value="1"/>
</dbReference>
<dbReference type="EMBL" id="UFQS01001153">
    <property type="protein sequence ID" value="SSX09265.1"/>
    <property type="molecule type" value="Genomic_DNA"/>
</dbReference>
<feature type="signal peptide" evidence="2">
    <location>
        <begin position="1"/>
        <end position="21"/>
    </location>
</feature>
<feature type="domain" description="Peptidase C1A papain C-terminal" evidence="3">
    <location>
        <begin position="110"/>
        <end position="328"/>
    </location>
</feature>
<dbReference type="OMA" id="EYGDMIH"/>
<dbReference type="GO" id="GO:0006508">
    <property type="term" value="P:proteolysis"/>
    <property type="evidence" value="ECO:0007669"/>
    <property type="project" value="InterPro"/>
</dbReference>
<comment type="similarity">
    <text evidence="1">Belongs to the peptidase C1 family.</text>
</comment>
<dbReference type="AlphaFoldDB" id="A0A336MLC0"/>
<dbReference type="InterPro" id="IPR013128">
    <property type="entry name" value="Peptidase_C1A"/>
</dbReference>
<dbReference type="InterPro" id="IPR013201">
    <property type="entry name" value="Prot_inhib_I29"/>
</dbReference>
<name>A0A336MLC0_CULSO</name>
<protein>
    <submittedName>
        <fullName evidence="6">CSON000947 protein</fullName>
    </submittedName>
</protein>
<dbReference type="SMART" id="SM00645">
    <property type="entry name" value="Pept_C1"/>
    <property type="match status" value="1"/>
</dbReference>
<dbReference type="InterPro" id="IPR039417">
    <property type="entry name" value="Peptidase_C1A_papain-like"/>
</dbReference>
<keyword evidence="2" id="KW-0732">Signal</keyword>
<dbReference type="Pfam" id="PF08246">
    <property type="entry name" value="Inhibitor_I29"/>
    <property type="match status" value="1"/>
</dbReference>
<feature type="domain" description="Cathepsin propeptide inhibitor" evidence="4">
    <location>
        <begin position="37"/>
        <end position="94"/>
    </location>
</feature>
<dbReference type="Pfam" id="PF00112">
    <property type="entry name" value="Peptidase_C1"/>
    <property type="match status" value="1"/>
</dbReference>
<reference evidence="5" key="1">
    <citation type="submission" date="2018-04" db="EMBL/GenBank/DDBJ databases">
        <authorList>
            <person name="Go L.Y."/>
            <person name="Mitchell J.A."/>
        </authorList>
    </citation>
    <scope>NUCLEOTIDE SEQUENCE</scope>
    <source>
        <tissue evidence="5">Whole organism</tissue>
    </source>
</reference>
<dbReference type="PANTHER" id="PTHR12411">
    <property type="entry name" value="CYSTEINE PROTEASE FAMILY C1-RELATED"/>
    <property type="match status" value="1"/>
</dbReference>